<comment type="caution">
    <text evidence="3">The sequence shown here is derived from an EMBL/GenBank/DDBJ whole genome shotgun (WGS) entry which is preliminary data.</text>
</comment>
<sequence length="769" mass="86931">EITKDGKVVGRGIRKKGLYVMKLGNKLKDQICLTTIDENSTLWHRRLGLANMRLIQSLASKELVRNLPKLKFDQHFCDACKMGKQAHASHKAKNVVSTTRCLELLYMDLFGPSVVRSYGGNRYTLVIIDDYSRKVKESLNVTFDETPPPSKTSPLVDDDLDEEEAIKITEKKNLENDIVDETLEIDEIVNVMESRNHPLENVIGNLNQRTLSAFLNGFINEEVYVAQPPGFIDFEKPDHVYKLKKALYGLKEAPKACVCLCARFQEAPKTSHLEAVKRIFRYIKGTTHLGLWYPKRTGIETVVYADSNHAGDYVDRKSTNGICTFVGCCLTSWFLKKQTTLAISTIETEYVSAEKACQQALWMKQALIDYDIRLDDVLIIEEFTEISYPDSLALKDDDCLGISKLRESPVVIEFNPTNQVYGVWMTMNHAMVEKLKMANDGYIPLEIQEEIMKRLPVKSLIRFRSVSKLWKSHIQSSKFVADHRAQKHRLFVVSYDTEDKRPKWVSIADDDTFPQRKLDLTLPIPFNKVMQIESSHGVLCLLCKKLVVLWNPTIRRSVSIDMPDVLGLPGDTTYGFGVCPVTYDPKLVRMNFNSKLGGSYTVEVFTLSSGVWRSPRGNLPRKSIRLTRSKVIHLMRLRRPSSSKSSSSSKKLPVMSDNLIYDMDSTTGPSDDSDSSTKKKHRAPNNINKEELHAPILSRQNPTAKSSEQPLRSNSPLKERSLNQQANSAVIPKSKSKESRSSSGGGKIRNGTSSNAAKSRVSGQLRRWT</sequence>
<feature type="region of interest" description="Disordered" evidence="1">
    <location>
        <begin position="635"/>
        <end position="654"/>
    </location>
</feature>
<feature type="compositionally biased region" description="Polar residues" evidence="1">
    <location>
        <begin position="698"/>
        <end position="728"/>
    </location>
</feature>
<dbReference type="CDD" id="cd22157">
    <property type="entry name" value="F-box_AtFBW1-like"/>
    <property type="match status" value="1"/>
</dbReference>
<dbReference type="InterPro" id="IPR036047">
    <property type="entry name" value="F-box-like_dom_sf"/>
</dbReference>
<feature type="non-terminal residue" evidence="3">
    <location>
        <position position="1"/>
    </location>
</feature>
<reference evidence="3" key="1">
    <citation type="journal article" date="2019" name="Sci. Rep.">
        <title>Draft genome of Tanacetum cinerariifolium, the natural source of mosquito coil.</title>
        <authorList>
            <person name="Yamashiro T."/>
            <person name="Shiraishi A."/>
            <person name="Satake H."/>
            <person name="Nakayama K."/>
        </authorList>
    </citation>
    <scope>NUCLEOTIDE SEQUENCE</scope>
</reference>
<evidence type="ECO:0000313" key="3">
    <source>
        <dbReference type="EMBL" id="GEU52269.1"/>
    </source>
</evidence>
<evidence type="ECO:0000256" key="1">
    <source>
        <dbReference type="SAM" id="MobiDB-lite"/>
    </source>
</evidence>
<name>A0A6L2KTH8_TANCI</name>
<dbReference type="InterPro" id="IPR013103">
    <property type="entry name" value="RVT_2"/>
</dbReference>
<dbReference type="PANTHER" id="PTHR11439:SF483">
    <property type="entry name" value="PEPTIDE SYNTHASE GLIP-LIKE, PUTATIVE (AFU_ORTHOLOGUE AFUA_3G12920)-RELATED"/>
    <property type="match status" value="1"/>
</dbReference>
<organism evidence="3">
    <name type="scientific">Tanacetum cinerariifolium</name>
    <name type="common">Dalmatian daisy</name>
    <name type="synonym">Chrysanthemum cinerariifolium</name>
    <dbReference type="NCBI Taxonomy" id="118510"/>
    <lineage>
        <taxon>Eukaryota</taxon>
        <taxon>Viridiplantae</taxon>
        <taxon>Streptophyta</taxon>
        <taxon>Embryophyta</taxon>
        <taxon>Tracheophyta</taxon>
        <taxon>Spermatophyta</taxon>
        <taxon>Magnoliopsida</taxon>
        <taxon>eudicotyledons</taxon>
        <taxon>Gunneridae</taxon>
        <taxon>Pentapetalae</taxon>
        <taxon>asterids</taxon>
        <taxon>campanulids</taxon>
        <taxon>Asterales</taxon>
        <taxon>Asteraceae</taxon>
        <taxon>Asteroideae</taxon>
        <taxon>Anthemideae</taxon>
        <taxon>Anthemidinae</taxon>
        <taxon>Tanacetum</taxon>
    </lineage>
</organism>
<feature type="region of interest" description="Disordered" evidence="1">
    <location>
        <begin position="660"/>
        <end position="769"/>
    </location>
</feature>
<accession>A0A6L2KTH8</accession>
<evidence type="ECO:0000259" key="2">
    <source>
        <dbReference type="SMART" id="SM00256"/>
    </source>
</evidence>
<dbReference type="Pfam" id="PF13976">
    <property type="entry name" value="gag_pre-integrs"/>
    <property type="match status" value="1"/>
</dbReference>
<feature type="compositionally biased region" description="Low complexity" evidence="1">
    <location>
        <begin position="642"/>
        <end position="651"/>
    </location>
</feature>
<dbReference type="InterPro" id="IPR025724">
    <property type="entry name" value="GAG-pre-integrase_dom"/>
</dbReference>
<dbReference type="SUPFAM" id="SSF81383">
    <property type="entry name" value="F-box domain"/>
    <property type="match status" value="1"/>
</dbReference>
<dbReference type="InterPro" id="IPR001810">
    <property type="entry name" value="F-box_dom"/>
</dbReference>
<dbReference type="AlphaFoldDB" id="A0A6L2KTH8"/>
<protein>
    <submittedName>
        <fullName evidence="3">Putative F-box domain-containing protein</fullName>
    </submittedName>
</protein>
<proteinExistence type="predicted"/>
<dbReference type="InterPro" id="IPR013187">
    <property type="entry name" value="F-box-assoc_dom_typ3"/>
</dbReference>
<dbReference type="SMART" id="SM00256">
    <property type="entry name" value="FBOX"/>
    <property type="match status" value="1"/>
</dbReference>
<dbReference type="Pfam" id="PF08268">
    <property type="entry name" value="FBA_3"/>
    <property type="match status" value="1"/>
</dbReference>
<dbReference type="EMBL" id="BKCJ010002989">
    <property type="protein sequence ID" value="GEU52269.1"/>
    <property type="molecule type" value="Genomic_DNA"/>
</dbReference>
<dbReference type="Pfam" id="PF07727">
    <property type="entry name" value="RVT_2"/>
    <property type="match status" value="1"/>
</dbReference>
<dbReference type="Gene3D" id="1.20.1280.50">
    <property type="match status" value="1"/>
</dbReference>
<dbReference type="CDD" id="cd09272">
    <property type="entry name" value="RNase_HI_RT_Ty1"/>
    <property type="match status" value="1"/>
</dbReference>
<dbReference type="PANTHER" id="PTHR11439">
    <property type="entry name" value="GAG-POL-RELATED RETROTRANSPOSON"/>
    <property type="match status" value="1"/>
</dbReference>
<gene>
    <name evidence="3" type="ORF">Tci_024247</name>
</gene>
<dbReference type="Pfam" id="PF00646">
    <property type="entry name" value="F-box"/>
    <property type="match status" value="1"/>
</dbReference>
<feature type="domain" description="F-box" evidence="2">
    <location>
        <begin position="443"/>
        <end position="483"/>
    </location>
</feature>